<evidence type="ECO:0000256" key="7">
    <source>
        <dbReference type="PIRNR" id="PIRNR036427"/>
    </source>
</evidence>
<dbReference type="AlphaFoldDB" id="A0A0S6VRC4"/>
<keyword evidence="3" id="KW-0169">Cobalamin biosynthesis</keyword>
<name>A0A0S6VRC4_9BACT</name>
<dbReference type="PIRSF" id="PIRSF036427">
    <property type="entry name" value="Precrrn-2_mtase"/>
    <property type="match status" value="1"/>
</dbReference>
<dbReference type="GO" id="GO:0032259">
    <property type="term" value="P:methylation"/>
    <property type="evidence" value="ECO:0007669"/>
    <property type="project" value="UniProtKB-KW"/>
</dbReference>
<dbReference type="InterPro" id="IPR035996">
    <property type="entry name" value="4pyrrol_Methylase_sf"/>
</dbReference>
<evidence type="ECO:0000313" key="10">
    <source>
        <dbReference type="Proteomes" id="UP000030700"/>
    </source>
</evidence>
<proteinExistence type="inferred from homology"/>
<dbReference type="GO" id="GO:0009236">
    <property type="term" value="P:cobalamin biosynthetic process"/>
    <property type="evidence" value="ECO:0007669"/>
    <property type="project" value="UniProtKB-UniRule"/>
</dbReference>
<dbReference type="Gene3D" id="3.40.1010.10">
    <property type="entry name" value="Cobalt-precorrin-4 Transmethylase, Domain 1"/>
    <property type="match status" value="1"/>
</dbReference>
<evidence type="ECO:0000256" key="2">
    <source>
        <dbReference type="ARBA" id="ARBA00005879"/>
    </source>
</evidence>
<keyword evidence="6" id="KW-0949">S-adenosyl-L-methionine</keyword>
<dbReference type="CDD" id="cd11645">
    <property type="entry name" value="Precorrin_2_C20_MT"/>
    <property type="match status" value="1"/>
</dbReference>
<evidence type="ECO:0000256" key="5">
    <source>
        <dbReference type="ARBA" id="ARBA00022679"/>
    </source>
</evidence>
<evidence type="ECO:0000313" key="9">
    <source>
        <dbReference type="EMBL" id="GAK49866.1"/>
    </source>
</evidence>
<gene>
    <name evidence="9" type="ORF">U14_01090</name>
</gene>
<evidence type="ECO:0000256" key="6">
    <source>
        <dbReference type="ARBA" id="ARBA00022691"/>
    </source>
</evidence>
<dbReference type="GO" id="GO:0030788">
    <property type="term" value="F:precorrin-2 C20-methyltransferase activity"/>
    <property type="evidence" value="ECO:0007669"/>
    <property type="project" value="InterPro"/>
</dbReference>
<dbReference type="Pfam" id="PF00590">
    <property type="entry name" value="TP_methylase"/>
    <property type="match status" value="1"/>
</dbReference>
<dbReference type="Proteomes" id="UP000030700">
    <property type="component" value="Unassembled WGS sequence"/>
</dbReference>
<keyword evidence="5 9" id="KW-0808">Transferase</keyword>
<comment type="pathway">
    <text evidence="1">Cofactor biosynthesis; adenosylcobalamin biosynthesis.</text>
</comment>
<feature type="domain" description="Tetrapyrrole methylase" evidence="8">
    <location>
        <begin position="3"/>
        <end position="201"/>
    </location>
</feature>
<keyword evidence="4 9" id="KW-0489">Methyltransferase</keyword>
<dbReference type="InterPro" id="IPR006364">
    <property type="entry name" value="CobI/CbiL/CobIJ_dom"/>
</dbReference>
<dbReference type="InterPro" id="IPR012382">
    <property type="entry name" value="CobI/CbiL"/>
</dbReference>
<protein>
    <submittedName>
        <fullName evidence="9">Uroporphyrin-III C/tetrapyrrole/corrin/porphyrin methyltransferase</fullName>
    </submittedName>
</protein>
<dbReference type="PANTHER" id="PTHR43467:SF2">
    <property type="entry name" value="COBALT-PRECORRIN-2 C(20)-METHYLTRANSFERASE"/>
    <property type="match status" value="1"/>
</dbReference>
<comment type="similarity">
    <text evidence="2 7">Belongs to the precorrin methyltransferase family.</text>
</comment>
<dbReference type="InterPro" id="IPR000878">
    <property type="entry name" value="4pyrrol_Mease"/>
</dbReference>
<keyword evidence="10" id="KW-1185">Reference proteome</keyword>
<accession>A0A0S6VRC4</accession>
<evidence type="ECO:0000259" key="8">
    <source>
        <dbReference type="Pfam" id="PF00590"/>
    </source>
</evidence>
<dbReference type="PANTHER" id="PTHR43467">
    <property type="entry name" value="COBALT-PRECORRIN-2 C(20)-METHYLTRANSFERASE"/>
    <property type="match status" value="1"/>
</dbReference>
<sequence length="221" mass="24900">MKTLYGVGVGPGDPELVTLKAIRVIREADYIFVPRPKKESEGMAEAIVAEHLAGKQVVYLHLPMGADNSERYREIASEIDATLRDDENGAFITIGDPMVYSTFAYLMFAAQTLGIRTRIVPGIPSFVAASAALGEPLAIRDDSFYLADGSVDEEILRRVQTVCVLKPRKELAHTLDKFEQYGFDYAYLKRCSLPEEEIIRDRDRIAQDRDYMTLLFARKKE</sequence>
<dbReference type="SUPFAM" id="SSF53790">
    <property type="entry name" value="Tetrapyrrole methylase"/>
    <property type="match status" value="1"/>
</dbReference>
<dbReference type="STRING" id="1499966.U14_01090"/>
<dbReference type="NCBIfam" id="TIGR01467">
    <property type="entry name" value="cobI_cbiL"/>
    <property type="match status" value="1"/>
</dbReference>
<dbReference type="InterPro" id="IPR014776">
    <property type="entry name" value="4pyrrole_Mease_sub2"/>
</dbReference>
<evidence type="ECO:0000256" key="1">
    <source>
        <dbReference type="ARBA" id="ARBA00004953"/>
    </source>
</evidence>
<evidence type="ECO:0000256" key="3">
    <source>
        <dbReference type="ARBA" id="ARBA00022573"/>
    </source>
</evidence>
<dbReference type="EMBL" id="DF820455">
    <property type="protein sequence ID" value="GAK49866.1"/>
    <property type="molecule type" value="Genomic_DNA"/>
</dbReference>
<reference evidence="9" key="1">
    <citation type="journal article" date="2015" name="PeerJ">
        <title>First genomic representation of candidate bacterial phylum KSB3 points to enhanced environmental sensing as a trigger of wastewater bulking.</title>
        <authorList>
            <person name="Sekiguchi Y."/>
            <person name="Ohashi A."/>
            <person name="Parks D.H."/>
            <person name="Yamauchi T."/>
            <person name="Tyson G.W."/>
            <person name="Hugenholtz P."/>
        </authorList>
    </citation>
    <scope>NUCLEOTIDE SEQUENCE [LARGE SCALE GENOMIC DNA]</scope>
</reference>
<dbReference type="Gene3D" id="3.30.950.10">
    <property type="entry name" value="Methyltransferase, Cobalt-precorrin-4 Transmethylase, Domain 2"/>
    <property type="match status" value="1"/>
</dbReference>
<dbReference type="UniPathway" id="UPA00148"/>
<dbReference type="HOGENOM" id="CLU_076014_2_1_0"/>
<evidence type="ECO:0000256" key="4">
    <source>
        <dbReference type="ARBA" id="ARBA00022603"/>
    </source>
</evidence>
<organism evidence="9">
    <name type="scientific">Candidatus Moduliflexus flocculans</name>
    <dbReference type="NCBI Taxonomy" id="1499966"/>
    <lineage>
        <taxon>Bacteria</taxon>
        <taxon>Candidatus Moduliflexota</taxon>
        <taxon>Candidatus Moduliflexia</taxon>
        <taxon>Candidatus Moduliflexales</taxon>
        <taxon>Candidatus Moduliflexaceae</taxon>
    </lineage>
</organism>
<dbReference type="InterPro" id="IPR014777">
    <property type="entry name" value="4pyrrole_Mease_sub1"/>
</dbReference>